<proteinExistence type="predicted"/>
<evidence type="ECO:0000313" key="2">
    <source>
        <dbReference type="EMBL" id="CAE1332375.1"/>
    </source>
</evidence>
<evidence type="ECO:0000256" key="1">
    <source>
        <dbReference type="SAM" id="Phobius"/>
    </source>
</evidence>
<feature type="transmembrane region" description="Helical" evidence="1">
    <location>
        <begin position="65"/>
        <end position="87"/>
    </location>
</feature>
<accession>A0A812EZG4</accession>
<comment type="caution">
    <text evidence="2">The sequence shown here is derived from an EMBL/GenBank/DDBJ whole genome shotgun (WGS) entry which is preliminary data.</text>
</comment>
<keyword evidence="1" id="KW-0472">Membrane</keyword>
<name>A0A812EZG4_ACAPH</name>
<keyword evidence="1" id="KW-1133">Transmembrane helix</keyword>
<feature type="transmembrane region" description="Helical" evidence="1">
    <location>
        <begin position="35"/>
        <end position="58"/>
    </location>
</feature>
<dbReference type="Proteomes" id="UP000597762">
    <property type="component" value="Unassembled WGS sequence"/>
</dbReference>
<dbReference type="AlphaFoldDB" id="A0A812EZG4"/>
<feature type="transmembrane region" description="Helical" evidence="1">
    <location>
        <begin position="12"/>
        <end position="29"/>
    </location>
</feature>
<protein>
    <submittedName>
        <fullName evidence="2">Uncharacterized protein</fullName>
    </submittedName>
</protein>
<feature type="transmembrane region" description="Helical" evidence="1">
    <location>
        <begin position="93"/>
        <end position="114"/>
    </location>
</feature>
<keyword evidence="3" id="KW-1185">Reference proteome</keyword>
<gene>
    <name evidence="2" type="ORF">SPHA_81394</name>
</gene>
<reference evidence="2" key="1">
    <citation type="submission" date="2021-01" db="EMBL/GenBank/DDBJ databases">
        <authorList>
            <person name="Li R."/>
            <person name="Bekaert M."/>
        </authorList>
    </citation>
    <scope>NUCLEOTIDE SEQUENCE</scope>
    <source>
        <strain evidence="2">Farmed</strain>
    </source>
</reference>
<dbReference type="EMBL" id="CAHIKZ030005632">
    <property type="protein sequence ID" value="CAE1332375.1"/>
    <property type="molecule type" value="Genomic_DNA"/>
</dbReference>
<sequence>MLIQREPQISKIVSFTLFLSLSFLFKDSVPSDDNLSVSLFIFFFSISLVVSFVSLNIAVFSNRHFCFYFISFLSFFFSFFLSKYLLFVSSFDITLSFFLSFLIVFSSAITFFSISHDFFFFYLDLSYFLYFCSPDISGFHCFHPRTYLPI</sequence>
<keyword evidence="1" id="KW-0812">Transmembrane</keyword>
<evidence type="ECO:0000313" key="3">
    <source>
        <dbReference type="Proteomes" id="UP000597762"/>
    </source>
</evidence>
<organism evidence="2 3">
    <name type="scientific">Acanthosepion pharaonis</name>
    <name type="common">Pharaoh cuttlefish</name>
    <name type="synonym">Sepia pharaonis</name>
    <dbReference type="NCBI Taxonomy" id="158019"/>
    <lineage>
        <taxon>Eukaryota</taxon>
        <taxon>Metazoa</taxon>
        <taxon>Spiralia</taxon>
        <taxon>Lophotrochozoa</taxon>
        <taxon>Mollusca</taxon>
        <taxon>Cephalopoda</taxon>
        <taxon>Coleoidea</taxon>
        <taxon>Decapodiformes</taxon>
        <taxon>Sepiida</taxon>
        <taxon>Sepiina</taxon>
        <taxon>Sepiidae</taxon>
        <taxon>Acanthosepion</taxon>
    </lineage>
</organism>